<keyword evidence="4 5" id="KW-0949">S-adenosyl-L-methionine</keyword>
<keyword evidence="8" id="KW-1185">Reference proteome</keyword>
<dbReference type="VEuPathDB" id="FungiDB:CXQ85_000830"/>
<evidence type="ECO:0000256" key="1">
    <source>
        <dbReference type="ARBA" id="ARBA00022490"/>
    </source>
</evidence>
<sequence>MSDTEIDTALFEEPSDFRPPPPESHFVEYERVSGKTDPSKIKLKLVGKSPLWGHLLWNAGKYTANYLDANADELIKGKKVLELGAAAALPSLVCGVNGASKVISTDYPDPDLMSHIQYNIDHCEGIPKDTIVKVKGYIWGKDVNALCYDEVEDEDEAPKEIKEEDKFDLIILSDLIFNHTEHLKLLKACRDSLKATGTGLVVFSPHRPHLLDKDLEFFTTCEQFDFKAEKIACENWSPMFEEDDATAEIRSRVYCFKIHPQW</sequence>
<dbReference type="OrthoDB" id="46564at2759"/>
<feature type="binding site" evidence="5">
    <location>
        <position position="57"/>
    </location>
    <ligand>
        <name>S-adenosyl-L-methionine</name>
        <dbReference type="ChEBI" id="CHEBI:59789"/>
    </ligand>
</feature>
<dbReference type="PROSITE" id="PS51560">
    <property type="entry name" value="SAM_MT_NNT1"/>
    <property type="match status" value="1"/>
</dbReference>
<dbReference type="PANTHER" id="PTHR14614:SF10">
    <property type="entry name" value="PROTEIN N-TERMINAL AND LYSINE N-METHYLTRANSFERASE EFM7"/>
    <property type="match status" value="1"/>
</dbReference>
<dbReference type="AlphaFoldDB" id="A0A2V1AUL7"/>
<feature type="binding site" evidence="5">
    <location>
        <position position="106"/>
    </location>
    <ligand>
        <name>S-adenosyl-L-methionine</name>
        <dbReference type="ChEBI" id="CHEBI:59789"/>
    </ligand>
</feature>
<dbReference type="GO" id="GO:0016279">
    <property type="term" value="F:protein-lysine N-methyltransferase activity"/>
    <property type="evidence" value="ECO:0007669"/>
    <property type="project" value="UniProtKB-UniRule"/>
</dbReference>
<dbReference type="HAMAP" id="MF_03223">
    <property type="entry name" value="Methyltr_EFM7"/>
    <property type="match status" value="1"/>
</dbReference>
<name>A0A2V1AUL7_9ASCO</name>
<keyword evidence="3 5" id="KW-0808">Transferase</keyword>
<accession>A0A2V1AUL7</accession>
<feature type="binding site" evidence="5">
    <location>
        <position position="139"/>
    </location>
    <ligand>
        <name>S-adenosyl-L-methionine</name>
        <dbReference type="ChEBI" id="CHEBI:59789"/>
    </ligand>
</feature>
<organism evidence="7 8">
    <name type="scientific">Candidozyma haemuli</name>
    <dbReference type="NCBI Taxonomy" id="45357"/>
    <lineage>
        <taxon>Eukaryota</taxon>
        <taxon>Fungi</taxon>
        <taxon>Dikarya</taxon>
        <taxon>Ascomycota</taxon>
        <taxon>Saccharomycotina</taxon>
        <taxon>Pichiomycetes</taxon>
        <taxon>Metschnikowiaceae</taxon>
        <taxon>Candidozyma</taxon>
    </lineage>
</organism>
<evidence type="ECO:0000256" key="2">
    <source>
        <dbReference type="ARBA" id="ARBA00022603"/>
    </source>
</evidence>
<evidence type="ECO:0000313" key="8">
    <source>
        <dbReference type="Proteomes" id="UP000244309"/>
    </source>
</evidence>
<keyword evidence="1 5" id="KW-0963">Cytoplasm</keyword>
<dbReference type="SUPFAM" id="SSF53335">
    <property type="entry name" value="S-adenosyl-L-methionine-dependent methyltransferases"/>
    <property type="match status" value="1"/>
</dbReference>
<reference evidence="7 8" key="1">
    <citation type="submission" date="2017-12" db="EMBL/GenBank/DDBJ databases">
        <title>Genome Sequence of a Multidrug-Resistant Candida haemulonii Isolate from a Patient with Chronic Leg Ulcers in Israel.</title>
        <authorList>
            <person name="Chow N.A."/>
            <person name="Gade L."/>
            <person name="Batra D."/>
            <person name="Rowe L.A."/>
            <person name="Ben-Ami R."/>
            <person name="Loparev V.N."/>
            <person name="Litvintseva A.P."/>
        </authorList>
    </citation>
    <scope>NUCLEOTIDE SEQUENCE [LARGE SCALE GENOMIC DNA]</scope>
    <source>
        <strain evidence="7 8">B11899</strain>
    </source>
</reference>
<dbReference type="GO" id="GO:0005737">
    <property type="term" value="C:cytoplasm"/>
    <property type="evidence" value="ECO:0007669"/>
    <property type="project" value="UniProtKB-SubCell"/>
</dbReference>
<comment type="function">
    <text evidence="5">S-adenosyl-L-methionine-dependent protein methyltransferase that trimethylates the N-terminal glycine 'Gly-2' of elongation factor 1-alpha, before also catalyzing the mono- and dimethylation of 'Lys-3'.</text>
</comment>
<dbReference type="Pfam" id="PF10294">
    <property type="entry name" value="Methyltransf_16"/>
    <property type="match status" value="1"/>
</dbReference>
<dbReference type="GO" id="GO:0032259">
    <property type="term" value="P:methylation"/>
    <property type="evidence" value="ECO:0007669"/>
    <property type="project" value="UniProtKB-KW"/>
</dbReference>
<evidence type="ECO:0000256" key="4">
    <source>
        <dbReference type="ARBA" id="ARBA00022691"/>
    </source>
</evidence>
<dbReference type="EC" id="2.1.1.-" evidence="5"/>
<evidence type="ECO:0000256" key="5">
    <source>
        <dbReference type="HAMAP-Rule" id="MF_03223"/>
    </source>
</evidence>
<comment type="caution">
    <text evidence="7">The sequence shown here is derived from an EMBL/GenBank/DDBJ whole genome shotgun (WGS) entry which is preliminary data.</text>
</comment>
<evidence type="ECO:0000313" key="7">
    <source>
        <dbReference type="EMBL" id="PVH21837.1"/>
    </source>
</evidence>
<evidence type="ECO:0000256" key="6">
    <source>
        <dbReference type="SAM" id="MobiDB-lite"/>
    </source>
</evidence>
<comment type="similarity">
    <text evidence="5">Belongs to the class I-like SAM-binding methyltransferase superfamily. EFM7 family.</text>
</comment>
<dbReference type="STRING" id="45357.A0A2V1AUL7"/>
<dbReference type="GO" id="GO:0000183">
    <property type="term" value="P:rDNA heterochromatin formation"/>
    <property type="evidence" value="ECO:0007669"/>
    <property type="project" value="EnsemblFungi"/>
</dbReference>
<dbReference type="InterPro" id="IPR029063">
    <property type="entry name" value="SAM-dependent_MTases_sf"/>
</dbReference>
<dbReference type="InterPro" id="IPR025784">
    <property type="entry name" value="EFM7"/>
</dbReference>
<comment type="subcellular location">
    <subcellularLocation>
        <location evidence="5">Cytoplasm</location>
    </subcellularLocation>
</comment>
<dbReference type="Gene3D" id="3.40.50.150">
    <property type="entry name" value="Vaccinia Virus protein VP39"/>
    <property type="match status" value="1"/>
</dbReference>
<gene>
    <name evidence="5" type="primary">EFM7</name>
    <name evidence="7" type="ORF">CXQ85_000830</name>
</gene>
<dbReference type="Proteomes" id="UP000244309">
    <property type="component" value="Unassembled WGS sequence"/>
</dbReference>
<keyword evidence="2 5" id="KW-0489">Methyltransferase</keyword>
<feature type="binding site" evidence="5">
    <location>
        <begin position="84"/>
        <end position="86"/>
    </location>
    <ligand>
        <name>S-adenosyl-L-methionine</name>
        <dbReference type="ChEBI" id="CHEBI:59789"/>
    </ligand>
</feature>
<proteinExistence type="inferred from homology"/>
<feature type="region of interest" description="Disordered" evidence="6">
    <location>
        <begin position="1"/>
        <end position="23"/>
    </location>
</feature>
<dbReference type="EMBL" id="PKFO01000005">
    <property type="protein sequence ID" value="PVH21837.1"/>
    <property type="molecule type" value="Genomic_DNA"/>
</dbReference>
<dbReference type="InterPro" id="IPR019410">
    <property type="entry name" value="Methyltransf_16"/>
</dbReference>
<evidence type="ECO:0000256" key="3">
    <source>
        <dbReference type="ARBA" id="ARBA00022679"/>
    </source>
</evidence>
<dbReference type="PANTHER" id="PTHR14614">
    <property type="entry name" value="HEPATOCELLULAR CARCINOMA-ASSOCIATED ANTIGEN"/>
    <property type="match status" value="1"/>
</dbReference>
<dbReference type="GO" id="GO:0071885">
    <property type="term" value="F:N-terminal protein N-methyltransferase activity"/>
    <property type="evidence" value="ECO:0007669"/>
    <property type="project" value="UniProtKB-UniRule"/>
</dbReference>
<protein>
    <recommendedName>
        <fullName evidence="5">Protein N-terminal and lysine N-methyltransferase EFM7</fullName>
        <ecNumber evidence="5">2.1.1.-</ecNumber>
    </recommendedName>
    <alternativeName>
        <fullName evidence="5">Elongation factor methyltransferase 7</fullName>
    </alternativeName>
</protein>
<feature type="binding site" evidence="5">
    <location>
        <position position="173"/>
    </location>
    <ligand>
        <name>S-adenosyl-L-methionine</name>
        <dbReference type="ChEBI" id="CHEBI:59789"/>
    </ligand>
</feature>